<protein>
    <submittedName>
        <fullName evidence="2">Uncharacterized protein</fullName>
    </submittedName>
</protein>
<keyword evidence="3" id="KW-1185">Reference proteome</keyword>
<name>A0A366HW03_9BACT</name>
<evidence type="ECO:0000313" key="2">
    <source>
        <dbReference type="EMBL" id="RBP47468.1"/>
    </source>
</evidence>
<dbReference type="AlphaFoldDB" id="A0A366HW03"/>
<feature type="region of interest" description="Disordered" evidence="1">
    <location>
        <begin position="32"/>
        <end position="59"/>
    </location>
</feature>
<comment type="caution">
    <text evidence="2">The sequence shown here is derived from an EMBL/GenBank/DDBJ whole genome shotgun (WGS) entry which is preliminary data.</text>
</comment>
<sequence>MHRTFFGSVHGGALLLQPGNYKHIDNKVFQGSPSAMNLRRDSSCSQMPGHEKCKRGPVL</sequence>
<evidence type="ECO:0000256" key="1">
    <source>
        <dbReference type="SAM" id="MobiDB-lite"/>
    </source>
</evidence>
<dbReference type="Proteomes" id="UP000253426">
    <property type="component" value="Unassembled WGS sequence"/>
</dbReference>
<gene>
    <name evidence="2" type="ORF">DES53_101265</name>
</gene>
<accession>A0A366HW03</accession>
<proteinExistence type="predicted"/>
<dbReference type="EMBL" id="QNRR01000001">
    <property type="protein sequence ID" value="RBP47468.1"/>
    <property type="molecule type" value="Genomic_DNA"/>
</dbReference>
<evidence type="ECO:0000313" key="3">
    <source>
        <dbReference type="Proteomes" id="UP000253426"/>
    </source>
</evidence>
<reference evidence="2 3" key="1">
    <citation type="submission" date="2018-06" db="EMBL/GenBank/DDBJ databases">
        <title>Genomic Encyclopedia of Type Strains, Phase IV (KMG-IV): sequencing the most valuable type-strain genomes for metagenomic binning, comparative biology and taxonomic classification.</title>
        <authorList>
            <person name="Goeker M."/>
        </authorList>
    </citation>
    <scope>NUCLEOTIDE SEQUENCE [LARGE SCALE GENOMIC DNA]</scope>
    <source>
        <strain evidence="2 3">DSM 25532</strain>
    </source>
</reference>
<organism evidence="2 3">
    <name type="scientific">Roseimicrobium gellanilyticum</name>
    <dbReference type="NCBI Taxonomy" id="748857"/>
    <lineage>
        <taxon>Bacteria</taxon>
        <taxon>Pseudomonadati</taxon>
        <taxon>Verrucomicrobiota</taxon>
        <taxon>Verrucomicrobiia</taxon>
        <taxon>Verrucomicrobiales</taxon>
        <taxon>Verrucomicrobiaceae</taxon>
        <taxon>Roseimicrobium</taxon>
    </lineage>
</organism>